<dbReference type="InterPro" id="IPR023214">
    <property type="entry name" value="HAD_sf"/>
</dbReference>
<dbReference type="EMBL" id="QMFY01000028">
    <property type="protein sequence ID" value="RAV97736.1"/>
    <property type="molecule type" value="Genomic_DNA"/>
</dbReference>
<feature type="domain" description="Phosphatidate phosphatase APP1 catalytic" evidence="1">
    <location>
        <begin position="124"/>
        <end position="275"/>
    </location>
</feature>
<keyword evidence="3" id="KW-1185">Reference proteome</keyword>
<accession>A0A364XUC0</accession>
<dbReference type="SUPFAM" id="SSF56784">
    <property type="entry name" value="HAD-like"/>
    <property type="match status" value="1"/>
</dbReference>
<dbReference type="Pfam" id="PF09949">
    <property type="entry name" value="APP1_cat"/>
    <property type="match status" value="1"/>
</dbReference>
<sequence length="313" mass="36419">MKRLPTLLNYCALSNGTSNLIVGQLANTKRSEFTFQEYSKRKTFWTLLGLFHSKSVSHVEIVLKFDHGLVKGKTDGTGAFWVTAQATDAPWVLKEISLGDGRPVVILDHLYARTVNMLESKTIVISDIDDTLLHSNIRNRIHQIRTLMFTVMEKRRAVEETQRLMKRLKDDGAETFYLSNSEQNLYPLIYRFLRHNNFPEGPLFLKQWRTVRDFIIRNRNRNRNAHKLGTLENLMRIFPERQYILVGDNTQHDLSIYLQTAHKFPDNIKHVVIRKVYESESDKDLFGTAKEKLAKLNIQFHYAGSFDAINFTS</sequence>
<dbReference type="RefSeq" id="WP_112750063.1">
    <property type="nucleotide sequence ID" value="NZ_QMFY01000028.1"/>
</dbReference>
<protein>
    <recommendedName>
        <fullName evidence="1">Phosphatidate phosphatase APP1 catalytic domain-containing protein</fullName>
    </recommendedName>
</protein>
<dbReference type="Gene3D" id="3.40.50.1000">
    <property type="entry name" value="HAD superfamily/HAD-like"/>
    <property type="match status" value="1"/>
</dbReference>
<dbReference type="PANTHER" id="PTHR28208:SF3">
    <property type="entry name" value="PHOSPHATIDATE PHOSPHATASE APP1"/>
    <property type="match status" value="1"/>
</dbReference>
<dbReference type="AlphaFoldDB" id="A0A364XUC0"/>
<dbReference type="GO" id="GO:0008195">
    <property type="term" value="F:phosphatidate phosphatase activity"/>
    <property type="evidence" value="ECO:0007669"/>
    <property type="project" value="InterPro"/>
</dbReference>
<dbReference type="PANTHER" id="PTHR28208">
    <property type="entry name" value="PHOSPHATIDATE PHOSPHATASE APP1"/>
    <property type="match status" value="1"/>
</dbReference>
<evidence type="ECO:0000313" key="3">
    <source>
        <dbReference type="Proteomes" id="UP000251889"/>
    </source>
</evidence>
<dbReference type="InterPro" id="IPR019236">
    <property type="entry name" value="APP1_cat"/>
</dbReference>
<evidence type="ECO:0000259" key="1">
    <source>
        <dbReference type="Pfam" id="PF09949"/>
    </source>
</evidence>
<comment type="caution">
    <text evidence="2">The sequence shown here is derived from an EMBL/GenBank/DDBJ whole genome shotgun (WGS) entry which is preliminary data.</text>
</comment>
<organism evidence="2 3">
    <name type="scientific">Pseudochryseolinea flava</name>
    <dbReference type="NCBI Taxonomy" id="2059302"/>
    <lineage>
        <taxon>Bacteria</taxon>
        <taxon>Pseudomonadati</taxon>
        <taxon>Bacteroidota</taxon>
        <taxon>Cytophagia</taxon>
        <taxon>Cytophagales</taxon>
        <taxon>Fulvivirgaceae</taxon>
        <taxon>Pseudochryseolinea</taxon>
    </lineage>
</organism>
<name>A0A364XUC0_9BACT</name>
<dbReference type="Proteomes" id="UP000251889">
    <property type="component" value="Unassembled WGS sequence"/>
</dbReference>
<dbReference type="OrthoDB" id="9789875at2"/>
<reference evidence="2 3" key="1">
    <citation type="submission" date="2018-06" db="EMBL/GenBank/DDBJ databases">
        <title>Chryseolinea flavus sp. nov., a member of the phylum Bacteroidetes isolated from soil.</title>
        <authorList>
            <person name="Li Y."/>
            <person name="Wang J."/>
        </authorList>
    </citation>
    <scope>NUCLEOTIDE SEQUENCE [LARGE SCALE GENOMIC DNA]</scope>
    <source>
        <strain evidence="2 3">SDU1-6</strain>
    </source>
</reference>
<dbReference type="InterPro" id="IPR052935">
    <property type="entry name" value="Mg2+_PAP"/>
</dbReference>
<evidence type="ECO:0000313" key="2">
    <source>
        <dbReference type="EMBL" id="RAV97736.1"/>
    </source>
</evidence>
<gene>
    <name evidence="2" type="ORF">DQQ10_26945</name>
</gene>
<proteinExistence type="predicted"/>
<dbReference type="InterPro" id="IPR036412">
    <property type="entry name" value="HAD-like_sf"/>
</dbReference>